<proteinExistence type="predicted"/>
<protein>
    <submittedName>
        <fullName evidence="2">Uncharacterized protein</fullName>
    </submittedName>
</protein>
<dbReference type="EMBL" id="UINC01042637">
    <property type="protein sequence ID" value="SVB45539.1"/>
    <property type="molecule type" value="Genomic_DNA"/>
</dbReference>
<feature type="region of interest" description="Disordered" evidence="1">
    <location>
        <begin position="1"/>
        <end position="27"/>
    </location>
</feature>
<name>A0A382E543_9ZZZZ</name>
<sequence length="27" mass="2892">MHGNVQNTRNGVDHISEKASGAVQADR</sequence>
<feature type="compositionally biased region" description="Polar residues" evidence="1">
    <location>
        <begin position="1"/>
        <end position="10"/>
    </location>
</feature>
<evidence type="ECO:0000313" key="2">
    <source>
        <dbReference type="EMBL" id="SVB45539.1"/>
    </source>
</evidence>
<reference evidence="2" key="1">
    <citation type="submission" date="2018-05" db="EMBL/GenBank/DDBJ databases">
        <authorList>
            <person name="Lanie J.A."/>
            <person name="Ng W.-L."/>
            <person name="Kazmierczak K.M."/>
            <person name="Andrzejewski T.M."/>
            <person name="Davidsen T.M."/>
            <person name="Wayne K.J."/>
            <person name="Tettelin H."/>
            <person name="Glass J.I."/>
            <person name="Rusch D."/>
            <person name="Podicherti R."/>
            <person name="Tsui H.-C.T."/>
            <person name="Winkler M.E."/>
        </authorList>
    </citation>
    <scope>NUCLEOTIDE SEQUENCE</scope>
</reference>
<accession>A0A382E543</accession>
<gene>
    <name evidence="2" type="ORF">METZ01_LOCUS198393</name>
</gene>
<dbReference type="AlphaFoldDB" id="A0A382E543"/>
<evidence type="ECO:0000256" key="1">
    <source>
        <dbReference type="SAM" id="MobiDB-lite"/>
    </source>
</evidence>
<organism evidence="2">
    <name type="scientific">marine metagenome</name>
    <dbReference type="NCBI Taxonomy" id="408172"/>
    <lineage>
        <taxon>unclassified sequences</taxon>
        <taxon>metagenomes</taxon>
        <taxon>ecological metagenomes</taxon>
    </lineage>
</organism>